<dbReference type="InterPro" id="IPR050662">
    <property type="entry name" value="Sec-metab_biosynth-thioest"/>
</dbReference>
<dbReference type="Pfam" id="PF00753">
    <property type="entry name" value="Lactamase_B"/>
    <property type="match status" value="1"/>
</dbReference>
<dbReference type="RefSeq" id="WP_010878847.1">
    <property type="nucleotide sequence ID" value="NZ_CP006577.1"/>
</dbReference>
<dbReference type="PANTHER" id="PTHR23131">
    <property type="entry name" value="ENDORIBONUCLEASE LACTB2"/>
    <property type="match status" value="1"/>
</dbReference>
<dbReference type="Gene3D" id="3.60.15.10">
    <property type="entry name" value="Ribonuclease Z/Hydroxyacylglutathione hydrolase-like"/>
    <property type="match status" value="1"/>
</dbReference>
<dbReference type="SMART" id="SM00849">
    <property type="entry name" value="Lactamase_B"/>
    <property type="match status" value="1"/>
</dbReference>
<gene>
    <name evidence="2" type="ORF">AFULGI_00014610</name>
</gene>
<evidence type="ECO:0000259" key="1">
    <source>
        <dbReference type="SMART" id="SM00849"/>
    </source>
</evidence>
<dbReference type="GeneID" id="24794961"/>
<dbReference type="PANTHER" id="PTHR23131:SF0">
    <property type="entry name" value="ENDORIBONUCLEASE LACTB2"/>
    <property type="match status" value="1"/>
</dbReference>
<evidence type="ECO:0000313" key="2">
    <source>
        <dbReference type="EMBL" id="AIG98228.1"/>
    </source>
</evidence>
<organism evidence="2 3">
    <name type="scientific">Archaeoglobus fulgidus DSM 8774</name>
    <dbReference type="NCBI Taxonomy" id="1344584"/>
    <lineage>
        <taxon>Archaea</taxon>
        <taxon>Methanobacteriati</taxon>
        <taxon>Methanobacteriota</taxon>
        <taxon>Archaeoglobi</taxon>
        <taxon>Archaeoglobales</taxon>
        <taxon>Archaeoglobaceae</taxon>
        <taxon>Archaeoglobus</taxon>
    </lineage>
</organism>
<dbReference type="GO" id="GO:0016787">
    <property type="term" value="F:hydrolase activity"/>
    <property type="evidence" value="ECO:0007669"/>
    <property type="project" value="UniProtKB-KW"/>
</dbReference>
<dbReference type="HOGENOM" id="CLU_071018_0_0_2"/>
<dbReference type="Proteomes" id="UP000028501">
    <property type="component" value="Chromosome"/>
</dbReference>
<dbReference type="InterPro" id="IPR001279">
    <property type="entry name" value="Metallo-B-lactamas"/>
</dbReference>
<dbReference type="KEGG" id="afg:AFULGI_00014610"/>
<keyword evidence="2" id="KW-0378">Hydrolase</keyword>
<dbReference type="InterPro" id="IPR036866">
    <property type="entry name" value="RibonucZ/Hydroxyglut_hydro"/>
</dbReference>
<name>A0A075WKY4_ARCFL</name>
<dbReference type="SUPFAM" id="SSF56281">
    <property type="entry name" value="Metallo-hydrolase/oxidoreductase"/>
    <property type="match status" value="1"/>
</dbReference>
<sequence length="265" mass="30504">MLVSEMHGEVEAVKVGTEVQGRVLHWVYLYYYRNLLFDAGCPNTAQEVFEHFKGREIKAVLITHYHEDHIGAVNLFKEITDVYVPEESLEILRNPPDIPKYRKIGWGQPEKIEGVKVAKEVMKFDDVEVRMIKTPGHSFDHVSYLVDDKLFCGDLVINTAQMVCMREENLLKTIESIEKVLKYDFNYAYTGVGVASRDEVVEYLNYLKGLKEKAEMLYAEGKTIDEIVAACFPNPSQKAILMEFVSEKEWARENMVKSLLGLPRE</sequence>
<feature type="domain" description="Metallo-beta-lactamase" evidence="1">
    <location>
        <begin position="24"/>
        <end position="192"/>
    </location>
</feature>
<accession>A0A075WKY4</accession>
<reference evidence="2 3" key="1">
    <citation type="submission" date="2013-07" db="EMBL/GenBank/DDBJ databases">
        <title>Genome of Archaeoglobus fulgidus.</title>
        <authorList>
            <person name="Fiebig A."/>
            <person name="Birkeland N.-K."/>
        </authorList>
    </citation>
    <scope>NUCLEOTIDE SEQUENCE [LARGE SCALE GENOMIC DNA]</scope>
    <source>
        <strain evidence="2 3">DSM 8774</strain>
    </source>
</reference>
<dbReference type="AlphaFoldDB" id="A0A075WKY4"/>
<dbReference type="EMBL" id="CP006577">
    <property type="protein sequence ID" value="AIG98228.1"/>
    <property type="molecule type" value="Genomic_DNA"/>
</dbReference>
<dbReference type="SMR" id="A0A075WKY4"/>
<protein>
    <submittedName>
        <fullName evidence="2">Zn-dependent hydrolase</fullName>
    </submittedName>
</protein>
<proteinExistence type="predicted"/>
<evidence type="ECO:0000313" key="3">
    <source>
        <dbReference type="Proteomes" id="UP000028501"/>
    </source>
</evidence>